<reference evidence="10" key="1">
    <citation type="submission" date="2024-04" db="EMBL/GenBank/DDBJ databases">
        <title>Salinicola lusitanus LLJ914,a marine bacterium isolated from the Okinawa Trough.</title>
        <authorList>
            <person name="Li J."/>
        </authorList>
    </citation>
    <scope>NUCLEOTIDE SEQUENCE [LARGE SCALE GENOMIC DNA]</scope>
</reference>
<accession>A0AAW0MCK2</accession>
<dbReference type="Proteomes" id="UP001460270">
    <property type="component" value="Unassembled WGS sequence"/>
</dbReference>
<evidence type="ECO:0000256" key="3">
    <source>
        <dbReference type="ARBA" id="ARBA00022614"/>
    </source>
</evidence>
<dbReference type="GO" id="GO:0005737">
    <property type="term" value="C:cytoplasm"/>
    <property type="evidence" value="ECO:0007669"/>
    <property type="project" value="UniProtKB-SubCell"/>
</dbReference>
<dbReference type="InterPro" id="IPR041267">
    <property type="entry name" value="NLRP_HD2"/>
</dbReference>
<evidence type="ECO:0000256" key="4">
    <source>
        <dbReference type="ARBA" id="ARBA00022737"/>
    </source>
</evidence>
<dbReference type="Pfam" id="PF17779">
    <property type="entry name" value="WHD_NOD2"/>
    <property type="match status" value="1"/>
</dbReference>
<gene>
    <name evidence="9" type="ORF">WMY93_032227</name>
</gene>
<dbReference type="Pfam" id="PF14484">
    <property type="entry name" value="FISNA"/>
    <property type="match status" value="1"/>
</dbReference>
<dbReference type="InterPro" id="IPR007111">
    <property type="entry name" value="NACHT_NTPase"/>
</dbReference>
<dbReference type="PANTHER" id="PTHR24106">
    <property type="entry name" value="NACHT, LRR AND CARD DOMAINS-CONTAINING"/>
    <property type="match status" value="1"/>
</dbReference>
<keyword evidence="5" id="KW-0547">Nucleotide-binding</keyword>
<keyword evidence="3" id="KW-0433">Leucine-rich repeat</keyword>
<evidence type="ECO:0000259" key="8">
    <source>
        <dbReference type="PROSITE" id="PS50837"/>
    </source>
</evidence>
<dbReference type="GO" id="GO:0005524">
    <property type="term" value="F:ATP binding"/>
    <property type="evidence" value="ECO:0007669"/>
    <property type="project" value="UniProtKB-KW"/>
</dbReference>
<dbReference type="Gene3D" id="3.40.50.300">
    <property type="entry name" value="P-loop containing nucleotide triphosphate hydrolases"/>
    <property type="match status" value="1"/>
</dbReference>
<evidence type="ECO:0000256" key="2">
    <source>
        <dbReference type="ARBA" id="ARBA00022490"/>
    </source>
</evidence>
<dbReference type="InterPro" id="IPR032675">
    <property type="entry name" value="LRR_dom_sf"/>
</dbReference>
<feature type="domain" description="NACHT" evidence="8">
    <location>
        <begin position="281"/>
        <end position="414"/>
    </location>
</feature>
<evidence type="ECO:0000256" key="7">
    <source>
        <dbReference type="SAM" id="MobiDB-lite"/>
    </source>
</evidence>
<dbReference type="InterPro" id="IPR041075">
    <property type="entry name" value="NOD1/2_WH"/>
</dbReference>
<comment type="caution">
    <text evidence="9">The sequence shown here is derived from an EMBL/GenBank/DDBJ whole genome shotgun (WGS) entry which is preliminary data.</text>
</comment>
<evidence type="ECO:0000256" key="6">
    <source>
        <dbReference type="ARBA" id="ARBA00022840"/>
    </source>
</evidence>
<keyword evidence="6" id="KW-0067">ATP-binding</keyword>
<dbReference type="Gene3D" id="3.80.10.10">
    <property type="entry name" value="Ribonuclease Inhibitor"/>
    <property type="match status" value="2"/>
</dbReference>
<dbReference type="InterPro" id="IPR027417">
    <property type="entry name" value="P-loop_NTPase"/>
</dbReference>
<feature type="region of interest" description="Disordered" evidence="7">
    <location>
        <begin position="1081"/>
        <end position="1108"/>
    </location>
</feature>
<dbReference type="InterPro" id="IPR051261">
    <property type="entry name" value="NLR"/>
</dbReference>
<feature type="non-terminal residue" evidence="9">
    <location>
        <position position="1"/>
    </location>
</feature>
<sequence length="1108" mass="124019">KHLSCNVTVRPLPRVSTFRKNLTFIIQRLMCFLCVRILHKLPPSEPGPRCESLRSDWSMMEPQTFRTELMKEYESLPHLSSRNKPSVINPGPEVSSGQLHQTQLDSIFKMNENLFPTDLTLTAFEDIFTFVQKELKKLHKLLSTDCPECLEPLKDEDEEQRSSSEAVLKITLNFLRRMKQKELAERLRNRSYSGVCQRKLKCELQQKCECVFEGIAKAGNPTLLKQIYTELYITEGGSSEVNQEHEVRHMETASRKPEPAETAITCEDIFKGPADTHGPIRTVLTKGVAGIGKTVLTQKFSLDWAEGKANQDIQLLFPFTFRALNVLKERSFSFVTLVHHFFSQTQAELCSFEDLQVLFIFDGLDECRLPLDFTKTKALSDPTESVSVDVLLVNLIRGSLLPSARLWITTRPAAANQIPAECVSMVTEVRGFTDPQKEEYFRKRIRDEADTIISHIKTSRSLHIMCHMPIFCWIAATVLEHVLKSRERGELPKTLTQMYIHFLVVQAKVKNIKYEEGSETDPHWSPETRKMVESLGKLAFEQLQKGNLIFYECDLRECGLDAAAASVYSGVFTQVFREEPGLYQDKVYCFIHLSVQEFLAALHVHQTFINTGINLLIEKTQKFSRLSLKRKLKHLHQTAVDQALQSPNGHLDLLLRFLLGLSLLTNQNLLQGLLKQTGSISQTNQKTVEYIKQKLSEDVSAERSISLLHCLNELNDRSLVEQIQQYLSSGRLSEGGLSPAQWSALAFILLSSEEDLDQFELKKYSASEEALLRLLPVVKASNKALLSRCNLSERSCEALSSVLSSQSSSLRVLDLSHNDLKDSGLKMLSVGLKSPHFVELRSEYSAFKTRPATASAIISPVLHLRPNHPRTARPISLQLSSPPSPSQPIRMPGPDSKELLNLCITALLHPSSTSNSTFSLFSTTSVQAPGEISSNSSLFNTDSEFYLKGLSSKPVLINVIINHIIFLSRCNLSERSCEALSSVLSSQSSSLRVLDLSHNDLKDSGLKMLSVGLKSPHCKLEQLRLSGCLVSEEGCASLASALRSKPSHLTELDLSYNHPGDTGVKLLSALQKDPHCSLHTLSGGASSSAANQRNEMSDANGEHRAYLT</sequence>
<comment type="subcellular location">
    <subcellularLocation>
        <location evidence="1">Cytoplasm</location>
    </subcellularLocation>
</comment>
<dbReference type="EMBL" id="JBBPFD010000727">
    <property type="protein sequence ID" value="KAK7877058.1"/>
    <property type="molecule type" value="Genomic_DNA"/>
</dbReference>
<dbReference type="FunFam" id="3.40.50.300:FF:001524">
    <property type="entry name" value="Si:dkey-126g1.7"/>
    <property type="match status" value="1"/>
</dbReference>
<dbReference type="SMART" id="SM00368">
    <property type="entry name" value="LRR_RI"/>
    <property type="match status" value="4"/>
</dbReference>
<evidence type="ECO:0000256" key="5">
    <source>
        <dbReference type="ARBA" id="ARBA00022741"/>
    </source>
</evidence>
<dbReference type="Pfam" id="PF05729">
    <property type="entry name" value="NACHT"/>
    <property type="match status" value="1"/>
</dbReference>
<dbReference type="PROSITE" id="PS50837">
    <property type="entry name" value="NACHT"/>
    <property type="match status" value="1"/>
</dbReference>
<dbReference type="InterPro" id="IPR001611">
    <property type="entry name" value="Leu-rich_rpt"/>
</dbReference>
<dbReference type="Pfam" id="PF17776">
    <property type="entry name" value="NLRC4_HD2"/>
    <property type="match status" value="1"/>
</dbReference>
<dbReference type="InterPro" id="IPR029495">
    <property type="entry name" value="NACHT-assoc"/>
</dbReference>
<name>A0AAW0MCK2_9GOBI</name>
<evidence type="ECO:0000313" key="10">
    <source>
        <dbReference type="Proteomes" id="UP001460270"/>
    </source>
</evidence>
<feature type="compositionally biased region" description="Polar residues" evidence="7">
    <location>
        <begin position="1081"/>
        <end position="1094"/>
    </location>
</feature>
<organism evidence="9 10">
    <name type="scientific">Mugilogobius chulae</name>
    <name type="common">yellowstripe goby</name>
    <dbReference type="NCBI Taxonomy" id="88201"/>
    <lineage>
        <taxon>Eukaryota</taxon>
        <taxon>Metazoa</taxon>
        <taxon>Chordata</taxon>
        <taxon>Craniata</taxon>
        <taxon>Vertebrata</taxon>
        <taxon>Euteleostomi</taxon>
        <taxon>Actinopterygii</taxon>
        <taxon>Neopterygii</taxon>
        <taxon>Teleostei</taxon>
        <taxon>Neoteleostei</taxon>
        <taxon>Acanthomorphata</taxon>
        <taxon>Gobiaria</taxon>
        <taxon>Gobiiformes</taxon>
        <taxon>Gobioidei</taxon>
        <taxon>Gobiidae</taxon>
        <taxon>Gobionellinae</taxon>
        <taxon>Mugilogobius</taxon>
    </lineage>
</organism>
<dbReference type="PROSITE" id="PS51450">
    <property type="entry name" value="LRR"/>
    <property type="match status" value="2"/>
</dbReference>
<keyword evidence="4" id="KW-0677">Repeat</keyword>
<dbReference type="Pfam" id="PF13516">
    <property type="entry name" value="LRR_6"/>
    <property type="match status" value="3"/>
</dbReference>
<evidence type="ECO:0000313" key="9">
    <source>
        <dbReference type="EMBL" id="KAK7877058.1"/>
    </source>
</evidence>
<dbReference type="SMART" id="SM01288">
    <property type="entry name" value="FISNA"/>
    <property type="match status" value="1"/>
</dbReference>
<protein>
    <recommendedName>
        <fullName evidence="8">NACHT domain-containing protein</fullName>
    </recommendedName>
</protein>
<keyword evidence="10" id="KW-1185">Reference proteome</keyword>
<proteinExistence type="predicted"/>
<keyword evidence="2" id="KW-0963">Cytoplasm</keyword>
<dbReference type="AlphaFoldDB" id="A0AAW0MCK2"/>
<dbReference type="SUPFAM" id="SSF52047">
    <property type="entry name" value="RNI-like"/>
    <property type="match status" value="1"/>
</dbReference>
<evidence type="ECO:0000256" key="1">
    <source>
        <dbReference type="ARBA" id="ARBA00004496"/>
    </source>
</evidence>